<dbReference type="Proteomes" id="UP000242254">
    <property type="component" value="Unassembled WGS sequence"/>
</dbReference>
<feature type="compositionally biased region" description="Polar residues" evidence="5">
    <location>
        <begin position="285"/>
        <end position="295"/>
    </location>
</feature>
<dbReference type="InterPro" id="IPR017455">
    <property type="entry name" value="Znf_FYVE-rel"/>
</dbReference>
<keyword evidence="9" id="KW-1185">Reference proteome</keyword>
<feature type="compositionally biased region" description="Low complexity" evidence="5">
    <location>
        <begin position="257"/>
        <end position="273"/>
    </location>
</feature>
<sequence length="421" mass="48310">MFGDGLGSQRIRFKEIIRQQLRTSTLLVAMQILLDEAPFNKETLGPGGVFHIPKLKPLNEAKHCIECQAVFNIFRQKYFCRNCGGIVCSNCSGNRHSLKKFGYNNPVRCCNACDKLIRMQNMNSNELLQLSLKELKEYIQAYNLPAKTAIEKDDLVRIIFNTRPISDESELFYRNRRHRLSRTEKSNNGSNNSSSNSSTSNNDTPLFSFSNMVQDLFTPSPKQPQQQQQQPQQQQQQQQQRRPPFYTPPQPQPQPQPQQSRYQAPPQSRQPRYQTPPPPQQQQQHHMNTQRSQSASPPSSNDLLSLNDIVKAKMDPSSLSVRTLKALLKANFVEQSHVIEKAELVKLVNRLIEQHKQSQSQDNTRDDTLCRICLDAEQNCVFLDCGHMVSCMDCAKKLIETKNECPICREAILKLVHVFRT</sequence>
<feature type="compositionally biased region" description="Low complexity" evidence="5">
    <location>
        <begin position="186"/>
        <end position="202"/>
    </location>
</feature>
<evidence type="ECO:0008006" key="10">
    <source>
        <dbReference type="Google" id="ProtNLM"/>
    </source>
</evidence>
<dbReference type="PANTHER" id="PTHR14879">
    <property type="entry name" value="CASPASE REGULATOR, RING FINGER DOMAIN-CONTAINING"/>
    <property type="match status" value="1"/>
</dbReference>
<feature type="compositionally biased region" description="Polar residues" evidence="5">
    <location>
        <begin position="203"/>
        <end position="213"/>
    </location>
</feature>
<dbReference type="SUPFAM" id="SSF57903">
    <property type="entry name" value="FYVE/PHD zinc finger"/>
    <property type="match status" value="1"/>
</dbReference>
<keyword evidence="2 4" id="KW-0863">Zinc-finger</keyword>
<feature type="domain" description="RING-type" evidence="6">
    <location>
        <begin position="370"/>
        <end position="409"/>
    </location>
</feature>
<feature type="region of interest" description="Disordered" evidence="5">
    <location>
        <begin position="178"/>
        <end position="303"/>
    </location>
</feature>
<name>A0A2G4SZ78_RHIZD</name>
<accession>A0A2G4SZ78</accession>
<dbReference type="Pfam" id="PF01363">
    <property type="entry name" value="FYVE"/>
    <property type="match status" value="1"/>
</dbReference>
<protein>
    <recommendedName>
        <fullName evidence="10">FYVE-domain-containing protein</fullName>
    </recommendedName>
</protein>
<organism evidence="8 9">
    <name type="scientific">Rhizopus microsporus ATCC 52813</name>
    <dbReference type="NCBI Taxonomy" id="1340429"/>
    <lineage>
        <taxon>Eukaryota</taxon>
        <taxon>Fungi</taxon>
        <taxon>Fungi incertae sedis</taxon>
        <taxon>Mucoromycota</taxon>
        <taxon>Mucoromycotina</taxon>
        <taxon>Mucoromycetes</taxon>
        <taxon>Mucorales</taxon>
        <taxon>Mucorineae</taxon>
        <taxon>Rhizopodaceae</taxon>
        <taxon>Rhizopus</taxon>
    </lineage>
</organism>
<keyword evidence="1" id="KW-0479">Metal-binding</keyword>
<evidence type="ECO:0000256" key="2">
    <source>
        <dbReference type="ARBA" id="ARBA00022771"/>
    </source>
</evidence>
<dbReference type="PROSITE" id="PS50178">
    <property type="entry name" value="ZF_FYVE"/>
    <property type="match status" value="1"/>
</dbReference>
<dbReference type="PROSITE" id="PS50089">
    <property type="entry name" value="ZF_RING_2"/>
    <property type="match status" value="1"/>
</dbReference>
<gene>
    <name evidence="8" type="ORF">RHIMIDRAFT_290821</name>
</gene>
<evidence type="ECO:0000259" key="6">
    <source>
        <dbReference type="PROSITE" id="PS50089"/>
    </source>
</evidence>
<evidence type="ECO:0000313" key="9">
    <source>
        <dbReference type="Proteomes" id="UP000242254"/>
    </source>
</evidence>
<evidence type="ECO:0000259" key="7">
    <source>
        <dbReference type="PROSITE" id="PS50178"/>
    </source>
</evidence>
<proteinExistence type="predicted"/>
<dbReference type="EMBL" id="KZ303846">
    <property type="protein sequence ID" value="PHZ14065.1"/>
    <property type="molecule type" value="Genomic_DNA"/>
</dbReference>
<evidence type="ECO:0000313" key="8">
    <source>
        <dbReference type="EMBL" id="PHZ14065.1"/>
    </source>
</evidence>
<dbReference type="GeneID" id="35444752"/>
<evidence type="ECO:0000256" key="5">
    <source>
        <dbReference type="SAM" id="MobiDB-lite"/>
    </source>
</evidence>
<dbReference type="InterPro" id="IPR011011">
    <property type="entry name" value="Znf_FYVE_PHD"/>
</dbReference>
<dbReference type="InterPro" id="IPR001841">
    <property type="entry name" value="Znf_RING"/>
</dbReference>
<dbReference type="GO" id="GO:0008270">
    <property type="term" value="F:zinc ion binding"/>
    <property type="evidence" value="ECO:0007669"/>
    <property type="project" value="UniProtKB-KW"/>
</dbReference>
<dbReference type="RefSeq" id="XP_023467773.1">
    <property type="nucleotide sequence ID" value="XM_023613763.1"/>
</dbReference>
<reference evidence="8 9" key="1">
    <citation type="journal article" date="2016" name="Proc. Natl. Acad. Sci. U.S.A.">
        <title>Lipid metabolic changes in an early divergent fungus govern the establishment of a mutualistic symbiosis with endobacteria.</title>
        <authorList>
            <person name="Lastovetsky O.A."/>
            <person name="Gaspar M.L."/>
            <person name="Mondo S.J."/>
            <person name="LaButti K.M."/>
            <person name="Sandor L."/>
            <person name="Grigoriev I.V."/>
            <person name="Henry S.A."/>
            <person name="Pawlowska T.E."/>
        </authorList>
    </citation>
    <scope>NUCLEOTIDE SEQUENCE [LARGE SCALE GENOMIC DNA]</scope>
    <source>
        <strain evidence="8 9">ATCC 52813</strain>
    </source>
</reference>
<keyword evidence="3" id="KW-0862">Zinc</keyword>
<dbReference type="Pfam" id="PF13920">
    <property type="entry name" value="zf-C3HC4_3"/>
    <property type="match status" value="1"/>
</dbReference>
<dbReference type="Gene3D" id="3.30.40.10">
    <property type="entry name" value="Zinc/RING finger domain, C3HC4 (zinc finger)"/>
    <property type="match status" value="2"/>
</dbReference>
<feature type="domain" description="FYVE-type" evidence="7">
    <location>
        <begin position="58"/>
        <end position="118"/>
    </location>
</feature>
<feature type="compositionally biased region" description="Pro residues" evidence="5">
    <location>
        <begin position="245"/>
        <end position="256"/>
    </location>
</feature>
<dbReference type="SUPFAM" id="SSF57850">
    <property type="entry name" value="RING/U-box"/>
    <property type="match status" value="1"/>
</dbReference>
<evidence type="ECO:0000256" key="1">
    <source>
        <dbReference type="ARBA" id="ARBA00022723"/>
    </source>
</evidence>
<dbReference type="AlphaFoldDB" id="A0A2G4SZ78"/>
<dbReference type="SMART" id="SM00064">
    <property type="entry name" value="FYVE"/>
    <property type="match status" value="1"/>
</dbReference>
<dbReference type="SMART" id="SM00184">
    <property type="entry name" value="RING"/>
    <property type="match status" value="1"/>
</dbReference>
<dbReference type="InterPro" id="IPR051728">
    <property type="entry name" value="RING-FYVE_E3_ubiquitin-ligase"/>
</dbReference>
<evidence type="ECO:0000256" key="3">
    <source>
        <dbReference type="ARBA" id="ARBA00022833"/>
    </source>
</evidence>
<evidence type="ECO:0000256" key="4">
    <source>
        <dbReference type="PROSITE-ProRule" id="PRU00175"/>
    </source>
</evidence>
<dbReference type="PANTHER" id="PTHR14879:SF5">
    <property type="entry name" value="RING-TYPE DOMAIN-CONTAINING PROTEIN"/>
    <property type="match status" value="1"/>
</dbReference>
<dbReference type="InterPro" id="IPR013083">
    <property type="entry name" value="Znf_RING/FYVE/PHD"/>
</dbReference>
<feature type="compositionally biased region" description="Low complexity" evidence="5">
    <location>
        <begin position="219"/>
        <end position="244"/>
    </location>
</feature>
<dbReference type="InterPro" id="IPR000306">
    <property type="entry name" value="Znf_FYVE"/>
</dbReference>